<evidence type="ECO:0000256" key="2">
    <source>
        <dbReference type="ARBA" id="ARBA00023027"/>
    </source>
</evidence>
<dbReference type="InterPro" id="IPR029753">
    <property type="entry name" value="D-isomer_DH_CS"/>
</dbReference>
<reference evidence="5" key="1">
    <citation type="submission" date="2016-10" db="EMBL/GenBank/DDBJ databases">
        <authorList>
            <person name="Varghese N."/>
            <person name="Submissions S."/>
        </authorList>
    </citation>
    <scope>NUCLEOTIDE SEQUENCE [LARGE SCALE GENOMIC DNA]</scope>
    <source>
        <strain evidence="5">DSM 22002</strain>
    </source>
</reference>
<dbReference type="InterPro" id="IPR006140">
    <property type="entry name" value="D-isomer_DH_NAD-bd"/>
</dbReference>
<accession>A0A1G8FMC6</accession>
<keyword evidence="5" id="KW-1185">Reference proteome</keyword>
<dbReference type="EMBL" id="LT629695">
    <property type="protein sequence ID" value="SDH83310.1"/>
    <property type="molecule type" value="Genomic_DNA"/>
</dbReference>
<dbReference type="STRING" id="399736.SAMN04489720_2538"/>
<dbReference type="PANTHER" id="PTHR43333:SF1">
    <property type="entry name" value="D-ISOMER SPECIFIC 2-HYDROXYACID DEHYDROGENASE NAD-BINDING DOMAIN-CONTAINING PROTEIN"/>
    <property type="match status" value="1"/>
</dbReference>
<dbReference type="CDD" id="cd05300">
    <property type="entry name" value="2-Hacid_dh_1"/>
    <property type="match status" value="1"/>
</dbReference>
<dbReference type="InterPro" id="IPR036291">
    <property type="entry name" value="NAD(P)-bd_dom_sf"/>
</dbReference>
<proteinExistence type="predicted"/>
<gene>
    <name evidence="4" type="ORF">SAMN04489720_2538</name>
</gene>
<dbReference type="Pfam" id="PF02826">
    <property type="entry name" value="2-Hacid_dh_C"/>
    <property type="match status" value="1"/>
</dbReference>
<keyword evidence="1" id="KW-0560">Oxidoreductase</keyword>
<evidence type="ECO:0000256" key="1">
    <source>
        <dbReference type="ARBA" id="ARBA00023002"/>
    </source>
</evidence>
<evidence type="ECO:0000259" key="3">
    <source>
        <dbReference type="Pfam" id="PF02826"/>
    </source>
</evidence>
<dbReference type="OrthoDB" id="4324715at2"/>
<organism evidence="4 5">
    <name type="scientific">Agrococcus jejuensis</name>
    <dbReference type="NCBI Taxonomy" id="399736"/>
    <lineage>
        <taxon>Bacteria</taxon>
        <taxon>Bacillati</taxon>
        <taxon>Actinomycetota</taxon>
        <taxon>Actinomycetes</taxon>
        <taxon>Micrococcales</taxon>
        <taxon>Microbacteriaceae</taxon>
        <taxon>Agrococcus</taxon>
    </lineage>
</organism>
<dbReference type="RefSeq" id="WP_092505530.1">
    <property type="nucleotide sequence ID" value="NZ_LT629695.1"/>
</dbReference>
<sequence length="347" mass="36759">MDRLRVAIMTGLPEALCARITELEPRVELLRDERLAPPARSIAEWARPRWPERSAADQAAFEAMAGEADALFGIPDSPATLARVLAASDSVRWVHTMAAGGGGQVKAAGLDADTLEEVVFTTSAGVHGAPLAEWAVLGVLAGAKDVPRLERQRRERSWDDGWAMRHVEDMTVLVVGLGGIGQQVAAKLGALGATVWGTTRSGEPVPHVDHLVAADDLAAAAAQVDAIVLTLPGTALTERLVGDAVLANVRPGTILVNVGRGTVVDEGALLRALDDGRIGYAALDVTAVEPLPADSPLWSHERVLLSPHTAALHEDEPARIAALFADNARRLLDGEPMRNVVDTVEFY</sequence>
<keyword evidence="2" id="KW-0520">NAD</keyword>
<dbReference type="GO" id="GO:0016616">
    <property type="term" value="F:oxidoreductase activity, acting on the CH-OH group of donors, NAD or NADP as acceptor"/>
    <property type="evidence" value="ECO:0007669"/>
    <property type="project" value="UniProtKB-ARBA"/>
</dbReference>
<dbReference type="AlphaFoldDB" id="A0A1G8FMC6"/>
<dbReference type="PROSITE" id="PS00671">
    <property type="entry name" value="D_2_HYDROXYACID_DH_3"/>
    <property type="match status" value="1"/>
</dbReference>
<evidence type="ECO:0000313" key="4">
    <source>
        <dbReference type="EMBL" id="SDH83310.1"/>
    </source>
</evidence>
<dbReference type="GO" id="GO:0051287">
    <property type="term" value="F:NAD binding"/>
    <property type="evidence" value="ECO:0007669"/>
    <property type="project" value="InterPro"/>
</dbReference>
<dbReference type="Proteomes" id="UP000198822">
    <property type="component" value="Chromosome I"/>
</dbReference>
<protein>
    <submittedName>
        <fullName evidence="4">Phosphoglycerate dehydrogenase</fullName>
    </submittedName>
</protein>
<name>A0A1G8FMC6_9MICO</name>
<dbReference type="PANTHER" id="PTHR43333">
    <property type="entry name" value="2-HACID_DH_C DOMAIN-CONTAINING PROTEIN"/>
    <property type="match status" value="1"/>
</dbReference>
<evidence type="ECO:0000313" key="5">
    <source>
        <dbReference type="Proteomes" id="UP000198822"/>
    </source>
</evidence>
<dbReference type="SUPFAM" id="SSF51735">
    <property type="entry name" value="NAD(P)-binding Rossmann-fold domains"/>
    <property type="match status" value="1"/>
</dbReference>
<dbReference type="Gene3D" id="3.40.50.720">
    <property type="entry name" value="NAD(P)-binding Rossmann-like Domain"/>
    <property type="match status" value="2"/>
</dbReference>
<feature type="domain" description="D-isomer specific 2-hydroxyacid dehydrogenase NAD-binding" evidence="3">
    <location>
        <begin position="139"/>
        <end position="310"/>
    </location>
</feature>